<protein>
    <submittedName>
        <fullName evidence="3">Glycosyl transferase group 2</fullName>
    </submittedName>
</protein>
<feature type="domain" description="Glycosyl transferase family 1" evidence="1">
    <location>
        <begin position="225"/>
        <end position="378"/>
    </location>
</feature>
<name>G0EUB4_CUPNN</name>
<dbReference type="PANTHER" id="PTHR45947">
    <property type="entry name" value="SULFOQUINOVOSYL TRANSFERASE SQD2"/>
    <property type="match status" value="1"/>
</dbReference>
<reference evidence="3 4" key="1">
    <citation type="journal article" date="2011" name="J. Bacteriol.">
        <title>Complete genome sequence of the type strain Cupriavidus necator N-1.</title>
        <authorList>
            <person name="Poehlein A."/>
            <person name="Kusian B."/>
            <person name="Friedrich B."/>
            <person name="Daniel R."/>
            <person name="Bowien B."/>
        </authorList>
    </citation>
    <scope>NUCLEOTIDE SEQUENCE [LARGE SCALE GENOMIC DNA]</scope>
    <source>
        <strain evidence="4">ATCC 43291 / DSM 13513 / CCUG 52238 / LMG 8453 / N-1</strain>
    </source>
</reference>
<dbReference type="SUPFAM" id="SSF53756">
    <property type="entry name" value="UDP-Glycosyltransferase/glycogen phosphorylase"/>
    <property type="match status" value="1"/>
</dbReference>
<dbReference type="EMBL" id="CP002877">
    <property type="protein sequence ID" value="AEI78161.1"/>
    <property type="molecule type" value="Genomic_DNA"/>
</dbReference>
<sequence length="419" mass="45596">MNDMRLPVCPPGRAAGTDGGVRPLRVLHIYRTYFPDPPGGLQEAIRQIALSCSERGIESRIFTLSPTPEPEVVSLPEAQVVRTRSWAAPASCDLGGPQSLLRFRALERWADVLHFHFPWPFGDMLRMLGRRNKPAVMTYHSDIVRQRYLGMLYKPLMRRMLDSMDAVVATSPTYAHTSPVLGTMVKKRRLHAIPLGIGDYASATPTSNDAALLARFGLDDDCAGAPVFLALGVLRYYKGLHTLIEAAGDVPATIVIAGSGPEMERLRALAVKHRADRVVFAGQVSDAEKVALLRRCRALVLPSHLRSEAFGMVLVEAAMFGKPMVCCEIGSGTSFVNEHGVTGFVVPPEAPTEMAAALRQLLADSALATRMGKAARERYLRLFSGTALGKAYDDLYREVAQTHYAAHRVTGAGATEGSC</sequence>
<proteinExistence type="predicted"/>
<evidence type="ECO:0000313" key="4">
    <source>
        <dbReference type="Proteomes" id="UP000006798"/>
    </source>
</evidence>
<dbReference type="Gene3D" id="3.40.50.2000">
    <property type="entry name" value="Glycogen Phosphorylase B"/>
    <property type="match status" value="2"/>
</dbReference>
<dbReference type="PANTHER" id="PTHR45947:SF3">
    <property type="entry name" value="SULFOQUINOVOSYL TRANSFERASE SQD2"/>
    <property type="match status" value="1"/>
</dbReference>
<dbReference type="InterPro" id="IPR001296">
    <property type="entry name" value="Glyco_trans_1"/>
</dbReference>
<dbReference type="Proteomes" id="UP000006798">
    <property type="component" value="Chromosome 1"/>
</dbReference>
<evidence type="ECO:0000259" key="2">
    <source>
        <dbReference type="Pfam" id="PF13439"/>
    </source>
</evidence>
<dbReference type="AlphaFoldDB" id="G0EUB4"/>
<dbReference type="KEGG" id="cnc:CNE_1c28480"/>
<keyword evidence="3" id="KW-0808">Transferase</keyword>
<dbReference type="InterPro" id="IPR050194">
    <property type="entry name" value="Glycosyltransferase_grp1"/>
</dbReference>
<evidence type="ECO:0000259" key="1">
    <source>
        <dbReference type="Pfam" id="PF00534"/>
    </source>
</evidence>
<dbReference type="InterPro" id="IPR028098">
    <property type="entry name" value="Glyco_trans_4-like_N"/>
</dbReference>
<feature type="domain" description="Glycosyltransferase subfamily 4-like N-terminal" evidence="2">
    <location>
        <begin position="38"/>
        <end position="197"/>
    </location>
</feature>
<dbReference type="Pfam" id="PF13439">
    <property type="entry name" value="Glyco_transf_4"/>
    <property type="match status" value="1"/>
</dbReference>
<organism evidence="3 4">
    <name type="scientific">Cupriavidus necator (strain ATCC 43291 / DSM 13513 / CCUG 52238 / LMG 8453 / N-1)</name>
    <name type="common">Ralstonia eutropha</name>
    <dbReference type="NCBI Taxonomy" id="1042878"/>
    <lineage>
        <taxon>Bacteria</taxon>
        <taxon>Pseudomonadati</taxon>
        <taxon>Pseudomonadota</taxon>
        <taxon>Betaproteobacteria</taxon>
        <taxon>Burkholderiales</taxon>
        <taxon>Burkholderiaceae</taxon>
        <taxon>Cupriavidus</taxon>
    </lineage>
</organism>
<gene>
    <name evidence="3" type="ordered locus">CNE_1c28480</name>
</gene>
<dbReference type="GO" id="GO:0016757">
    <property type="term" value="F:glycosyltransferase activity"/>
    <property type="evidence" value="ECO:0007669"/>
    <property type="project" value="InterPro"/>
</dbReference>
<dbReference type="Pfam" id="PF00534">
    <property type="entry name" value="Glycos_transf_1"/>
    <property type="match status" value="1"/>
</dbReference>
<accession>G0EUB4</accession>
<evidence type="ECO:0000313" key="3">
    <source>
        <dbReference type="EMBL" id="AEI78161.1"/>
    </source>
</evidence>
<dbReference type="HOGENOM" id="CLU_009583_2_1_4"/>